<accession>A0A8J6NPI4</accession>
<dbReference type="AlphaFoldDB" id="A0A8J6NPI4"/>
<evidence type="ECO:0000256" key="8">
    <source>
        <dbReference type="SAM" id="Phobius"/>
    </source>
</evidence>
<evidence type="ECO:0000313" key="9">
    <source>
        <dbReference type="EMBL" id="MBC8431116.1"/>
    </source>
</evidence>
<keyword evidence="6 8" id="KW-1133">Transmembrane helix</keyword>
<feature type="transmembrane region" description="Helical" evidence="8">
    <location>
        <begin position="165"/>
        <end position="190"/>
    </location>
</feature>
<proteinExistence type="inferred from homology"/>
<dbReference type="InterPro" id="IPR051800">
    <property type="entry name" value="PqiA-PqiB_transport"/>
</dbReference>
<dbReference type="EMBL" id="JACNIG010000113">
    <property type="protein sequence ID" value="MBC8431116.1"/>
    <property type="molecule type" value="Genomic_DNA"/>
</dbReference>
<feature type="transmembrane region" description="Helical" evidence="8">
    <location>
        <begin position="42"/>
        <end position="62"/>
    </location>
</feature>
<evidence type="ECO:0000256" key="7">
    <source>
        <dbReference type="ARBA" id="ARBA00023136"/>
    </source>
</evidence>
<dbReference type="NCBIfam" id="TIGR00155">
    <property type="entry name" value="pqiA_fam"/>
    <property type="match status" value="1"/>
</dbReference>
<evidence type="ECO:0000313" key="10">
    <source>
        <dbReference type="Proteomes" id="UP000605201"/>
    </source>
</evidence>
<reference evidence="9 10" key="1">
    <citation type="submission" date="2020-08" db="EMBL/GenBank/DDBJ databases">
        <title>Bridging the membrane lipid divide: bacteria of the FCB group superphylum have the potential to synthesize archaeal ether lipids.</title>
        <authorList>
            <person name="Villanueva L."/>
            <person name="Von Meijenfeldt F.A.B."/>
            <person name="Westbye A.B."/>
            <person name="Yadav S."/>
            <person name="Hopmans E.C."/>
            <person name="Dutilh B.E."/>
            <person name="Sinninghe Damste J.S."/>
        </authorList>
    </citation>
    <scope>NUCLEOTIDE SEQUENCE [LARGE SCALE GENOMIC DNA]</scope>
    <source>
        <strain evidence="9">NIOZ-UU17</strain>
    </source>
</reference>
<comment type="similarity">
    <text evidence="2">Belongs to the PqiA family.</text>
</comment>
<dbReference type="InterPro" id="IPR007498">
    <property type="entry name" value="PqiA-like"/>
</dbReference>
<dbReference type="Pfam" id="PF04403">
    <property type="entry name" value="PqiA"/>
    <property type="match status" value="2"/>
</dbReference>
<evidence type="ECO:0000256" key="1">
    <source>
        <dbReference type="ARBA" id="ARBA00004429"/>
    </source>
</evidence>
<evidence type="ECO:0000256" key="2">
    <source>
        <dbReference type="ARBA" id="ARBA00007555"/>
    </source>
</evidence>
<feature type="transmembrane region" description="Helical" evidence="8">
    <location>
        <begin position="297"/>
        <end position="326"/>
    </location>
</feature>
<gene>
    <name evidence="9" type="ORF">H8D96_04280</name>
</gene>
<evidence type="ECO:0000256" key="4">
    <source>
        <dbReference type="ARBA" id="ARBA00022519"/>
    </source>
</evidence>
<comment type="caution">
    <text evidence="9">The sequence shown here is derived from an EMBL/GenBank/DDBJ whole genome shotgun (WGS) entry which is preliminary data.</text>
</comment>
<feature type="transmembrane region" description="Helical" evidence="8">
    <location>
        <begin position="90"/>
        <end position="114"/>
    </location>
</feature>
<name>A0A8J6NPI4_9BACT</name>
<comment type="subcellular location">
    <subcellularLocation>
        <location evidence="1">Cell inner membrane</location>
        <topology evidence="1">Multi-pass membrane protein</topology>
    </subcellularLocation>
</comment>
<keyword evidence="4" id="KW-0997">Cell inner membrane</keyword>
<keyword evidence="3" id="KW-1003">Cell membrane</keyword>
<sequence>MIACHECDFLHSKPPIPKGGKALCTRCGAFLYQNIPNSLEKVLALNQAALLLLIMANVFPFVSLKLSGRVETNVLISGALAIYRLGMREVGILVILTSFIFPFLTITGMLYILFPLTFGHRPWKMAPVYRLVQALAPWSLLGVFMLGVLISIVKLLDLATITPGISLYSFVGLMVVSAAANANLDAFLIWPPMKLEPMGNGSGDTAAKRGLIACHTCALLVPETGQNDHGHGVCPRCESPLHSRKTNSLTRTWALICAAAILYIPANVYPVMTVIQFGRGDPNTILVGIVHLIEGGMWGLAMIIFFASIVVPVLKLIVLSFLLITIQKKSSWRFRDRALLFRVIEAVGAWSMVDVYVVAILAGLVNLGALSTIRPGIGVSFFGAVVVITMFAARGFDPRLIWDHQERP</sequence>
<dbReference type="InterPro" id="IPR005219">
    <property type="entry name" value="PqiA-like_proteobact"/>
</dbReference>
<organism evidence="9 10">
    <name type="scientific">Candidatus Desulfatibia vada</name>
    <dbReference type="NCBI Taxonomy" id="2841696"/>
    <lineage>
        <taxon>Bacteria</taxon>
        <taxon>Pseudomonadati</taxon>
        <taxon>Thermodesulfobacteriota</taxon>
        <taxon>Desulfobacteria</taxon>
        <taxon>Desulfobacterales</taxon>
        <taxon>Desulfobacterales incertae sedis</taxon>
        <taxon>Candidatus Desulfatibia</taxon>
    </lineage>
</organism>
<evidence type="ECO:0000256" key="6">
    <source>
        <dbReference type="ARBA" id="ARBA00022989"/>
    </source>
</evidence>
<protein>
    <submittedName>
        <fullName evidence="9">Paraquat-inducible protein A</fullName>
    </submittedName>
</protein>
<feature type="transmembrane region" description="Helical" evidence="8">
    <location>
        <begin position="347"/>
        <end position="367"/>
    </location>
</feature>
<dbReference type="Proteomes" id="UP000605201">
    <property type="component" value="Unassembled WGS sequence"/>
</dbReference>
<feature type="transmembrane region" description="Helical" evidence="8">
    <location>
        <begin position="135"/>
        <end position="153"/>
    </location>
</feature>
<evidence type="ECO:0000256" key="5">
    <source>
        <dbReference type="ARBA" id="ARBA00022692"/>
    </source>
</evidence>
<dbReference type="GO" id="GO:0005886">
    <property type="term" value="C:plasma membrane"/>
    <property type="evidence" value="ECO:0007669"/>
    <property type="project" value="UniProtKB-SubCell"/>
</dbReference>
<dbReference type="PANTHER" id="PTHR30462:SF3">
    <property type="entry name" value="INTERMEMBRANE TRANSPORT PROTEIN PQIA"/>
    <property type="match status" value="1"/>
</dbReference>
<keyword evidence="7 8" id="KW-0472">Membrane</keyword>
<keyword evidence="5 8" id="KW-0812">Transmembrane</keyword>
<dbReference type="PANTHER" id="PTHR30462">
    <property type="entry name" value="INTERMEMBRANE TRANSPORT PROTEIN PQIB-RELATED"/>
    <property type="match status" value="1"/>
</dbReference>
<evidence type="ECO:0000256" key="3">
    <source>
        <dbReference type="ARBA" id="ARBA00022475"/>
    </source>
</evidence>
<feature type="transmembrane region" description="Helical" evidence="8">
    <location>
        <begin position="373"/>
        <end position="393"/>
    </location>
</feature>
<feature type="transmembrane region" description="Helical" evidence="8">
    <location>
        <begin position="253"/>
        <end position="277"/>
    </location>
</feature>